<dbReference type="InterPro" id="IPR038765">
    <property type="entry name" value="Papain-like_cys_pep_sf"/>
</dbReference>
<dbReference type="InterPro" id="IPR002931">
    <property type="entry name" value="Transglutaminase-like"/>
</dbReference>
<keyword evidence="1" id="KW-0812">Transmembrane</keyword>
<dbReference type="EMBL" id="CP002630">
    <property type="protein sequence ID" value="AEB12106.1"/>
    <property type="molecule type" value="Genomic_DNA"/>
</dbReference>
<dbReference type="HOGENOM" id="CLU_665343_0_0_0"/>
<evidence type="ECO:0000259" key="2">
    <source>
        <dbReference type="SMART" id="SM00460"/>
    </source>
</evidence>
<dbReference type="STRING" id="869210.Marky_1371"/>
<keyword evidence="1" id="KW-1133">Transmembrane helix</keyword>
<dbReference type="Proteomes" id="UP000007030">
    <property type="component" value="Chromosome"/>
</dbReference>
<gene>
    <name evidence="3" type="ordered locus">Marky_1371</name>
</gene>
<feature type="transmembrane region" description="Helical" evidence="1">
    <location>
        <begin position="385"/>
        <end position="408"/>
    </location>
</feature>
<accession>F2NLK7</accession>
<evidence type="ECO:0000313" key="4">
    <source>
        <dbReference type="Proteomes" id="UP000007030"/>
    </source>
</evidence>
<sequence>MRYRLTYRFENTHGVPVQLYLSLPQDRPGQRVRELRLSRRPNATYAAGENTIATFPLAPNETIHLTAHLELTPPTPRAAPFPQAALQGDPLSPLTPEIVALAEKITQGAATPEERLARIVAHLAQRLNPAPPPRARGATHTLRRGAGDAVEYALLLVVLARAAGLPARAVFGALAGPTRPHAWAEVYLGGAWRAVDPFLYQALQHHPAHRLTLNTRLSTTAYLHTHEGRRVAFSIGVFPPLRRADPPHQVPGHAERVLVAERPLAWGYETEAGTAPFLHPAYVLALGESQAPAQPEAWSGAWRLEPEGWRGLVDRALPWARGAALSAGLLALLGFPLPPLLSTPLYAVYLASLALQQGVGWARLLLSPRLTDRLHAAEAGLFQGFLLFVLLQQAPLAWGLGYAALFLANRLRP</sequence>
<dbReference type="AlphaFoldDB" id="F2NLK7"/>
<keyword evidence="4" id="KW-1185">Reference proteome</keyword>
<dbReference type="RefSeq" id="WP_013704153.1">
    <property type="nucleotide sequence ID" value="NC_015387.1"/>
</dbReference>
<dbReference type="Pfam" id="PF01841">
    <property type="entry name" value="Transglut_core"/>
    <property type="match status" value="1"/>
</dbReference>
<proteinExistence type="predicted"/>
<dbReference type="PANTHER" id="PTHR33490:SF3">
    <property type="entry name" value="CONSERVED INTEGRAL MEMBRANE PROTEIN"/>
    <property type="match status" value="1"/>
</dbReference>
<protein>
    <submittedName>
        <fullName evidence="3">Transglutaminase domain-containing protein</fullName>
    </submittedName>
</protein>
<dbReference type="SUPFAM" id="SSF54001">
    <property type="entry name" value="Cysteine proteinases"/>
    <property type="match status" value="1"/>
</dbReference>
<reference evidence="3 4" key="1">
    <citation type="journal article" date="2012" name="Stand. Genomic Sci.">
        <title>Complete genome sequence of the aerobic, heterotroph Marinithermus hydrothermalis type strain (T1(T)) from a deep-sea hydrothermal vent chimney.</title>
        <authorList>
            <person name="Copeland A."/>
            <person name="Gu W."/>
            <person name="Yasawong M."/>
            <person name="Lapidus A."/>
            <person name="Lucas S."/>
            <person name="Deshpande S."/>
            <person name="Pagani I."/>
            <person name="Tapia R."/>
            <person name="Cheng J.F."/>
            <person name="Goodwin L.A."/>
            <person name="Pitluck S."/>
            <person name="Liolios K."/>
            <person name="Ivanova N."/>
            <person name="Mavromatis K."/>
            <person name="Mikhailova N."/>
            <person name="Pati A."/>
            <person name="Chen A."/>
            <person name="Palaniappan K."/>
            <person name="Land M."/>
            <person name="Pan C."/>
            <person name="Brambilla E.M."/>
            <person name="Rohde M."/>
            <person name="Tindall B.J."/>
            <person name="Sikorski J."/>
            <person name="Goker M."/>
            <person name="Detter J.C."/>
            <person name="Bristow J."/>
            <person name="Eisen J.A."/>
            <person name="Markowitz V."/>
            <person name="Hugenholtz P."/>
            <person name="Kyrpides N.C."/>
            <person name="Klenk H.P."/>
            <person name="Woyke T."/>
        </authorList>
    </citation>
    <scope>NUCLEOTIDE SEQUENCE [LARGE SCALE GENOMIC DNA]</scope>
    <source>
        <strain evidence="4">DSM 14884 / JCM 11576 / T1</strain>
    </source>
</reference>
<keyword evidence="1" id="KW-0472">Membrane</keyword>
<dbReference type="OrthoDB" id="30071at2"/>
<dbReference type="PANTHER" id="PTHR33490">
    <property type="entry name" value="BLR5614 PROTEIN-RELATED"/>
    <property type="match status" value="1"/>
</dbReference>
<dbReference type="KEGG" id="mhd:Marky_1371"/>
<name>F2NLK7_MARHT</name>
<dbReference type="SMART" id="SM00460">
    <property type="entry name" value="TGc"/>
    <property type="match status" value="1"/>
</dbReference>
<evidence type="ECO:0000256" key="1">
    <source>
        <dbReference type="SAM" id="Phobius"/>
    </source>
</evidence>
<dbReference type="eggNOG" id="COG1305">
    <property type="taxonomic scope" value="Bacteria"/>
</dbReference>
<evidence type="ECO:0000313" key="3">
    <source>
        <dbReference type="EMBL" id="AEB12106.1"/>
    </source>
</evidence>
<feature type="domain" description="Transglutaminase-like" evidence="2">
    <location>
        <begin position="141"/>
        <end position="199"/>
    </location>
</feature>
<dbReference type="Gene3D" id="3.10.620.30">
    <property type="match status" value="1"/>
</dbReference>
<organism evidence="3 4">
    <name type="scientific">Marinithermus hydrothermalis (strain DSM 14884 / JCM 11576 / T1)</name>
    <dbReference type="NCBI Taxonomy" id="869210"/>
    <lineage>
        <taxon>Bacteria</taxon>
        <taxon>Thermotogati</taxon>
        <taxon>Deinococcota</taxon>
        <taxon>Deinococci</taxon>
        <taxon>Thermales</taxon>
        <taxon>Thermaceae</taxon>
        <taxon>Marinithermus</taxon>
    </lineage>
</organism>